<proteinExistence type="predicted"/>
<reference evidence="1 2" key="1">
    <citation type="submission" date="2018-06" db="EMBL/GenBank/DDBJ databases">
        <title>Complete genome of Desulfovibrio marinus P48SEP.</title>
        <authorList>
            <person name="Crispim J.S."/>
            <person name="Vidigal P.M.P."/>
            <person name="Silva L.C.F."/>
            <person name="Araujo L.C."/>
            <person name="Laguardia C.N."/>
            <person name="Dias R.S."/>
            <person name="Sousa M.P."/>
            <person name="Paula S.O."/>
            <person name="Silva C."/>
        </authorList>
    </citation>
    <scope>NUCLEOTIDE SEQUENCE [LARGE SCALE GENOMIC DNA]</scope>
    <source>
        <strain evidence="1 2">P48SEP</strain>
    </source>
</reference>
<protein>
    <submittedName>
        <fullName evidence="1">Uncharacterized protein</fullName>
    </submittedName>
</protein>
<feature type="non-terminal residue" evidence="1">
    <location>
        <position position="1"/>
    </location>
</feature>
<dbReference type="RefSeq" id="WP_167512693.1">
    <property type="nucleotide sequence ID" value="NZ_QMIF01000261.1"/>
</dbReference>
<dbReference type="SUPFAM" id="SSF55781">
    <property type="entry name" value="GAF domain-like"/>
    <property type="match status" value="1"/>
</dbReference>
<evidence type="ECO:0000313" key="1">
    <source>
        <dbReference type="EMBL" id="TVM25753.1"/>
    </source>
</evidence>
<comment type="caution">
    <text evidence="1">The sequence shown here is derived from an EMBL/GenBank/DDBJ whole genome shotgun (WGS) entry which is preliminary data.</text>
</comment>
<dbReference type="EMBL" id="QMIF01000261">
    <property type="protein sequence ID" value="TVM25753.1"/>
    <property type="molecule type" value="Genomic_DNA"/>
</dbReference>
<accession>A0A6P1ZB27</accession>
<evidence type="ECO:0000313" key="2">
    <source>
        <dbReference type="Proteomes" id="UP000434052"/>
    </source>
</evidence>
<dbReference type="InterPro" id="IPR029016">
    <property type="entry name" value="GAF-like_dom_sf"/>
</dbReference>
<gene>
    <name evidence="1" type="ORF">DQK91_23045</name>
</gene>
<name>A0A6P1ZB27_9BACT</name>
<dbReference type="AlphaFoldDB" id="A0A6P1ZB27"/>
<organism evidence="1 2">
    <name type="scientific">Oceanidesulfovibrio marinus</name>
    <dbReference type="NCBI Taxonomy" id="370038"/>
    <lineage>
        <taxon>Bacteria</taxon>
        <taxon>Pseudomonadati</taxon>
        <taxon>Thermodesulfobacteriota</taxon>
        <taxon>Desulfovibrionia</taxon>
        <taxon>Desulfovibrionales</taxon>
        <taxon>Desulfovibrionaceae</taxon>
        <taxon>Oceanidesulfovibrio</taxon>
    </lineage>
</organism>
<sequence length="118" mass="12426">LTGRLCHACDAKELSRLVMEAARRLIGGDHVAVYLRDNGPGYINSATNSDVSRKLKTGLAPILDKVTSSAKAEIMDNLDVDPRFNENSAGALACAHLACHGIAHGALVLLSANARAYA</sequence>
<dbReference type="Proteomes" id="UP000434052">
    <property type="component" value="Unassembled WGS sequence"/>
</dbReference>
<dbReference type="Gene3D" id="3.30.450.40">
    <property type="match status" value="1"/>
</dbReference>